<dbReference type="Gene3D" id="1.25.10.10">
    <property type="entry name" value="Leucine-rich Repeat Variant"/>
    <property type="match status" value="1"/>
</dbReference>
<dbReference type="SUPFAM" id="SSF48371">
    <property type="entry name" value="ARM repeat"/>
    <property type="match status" value="1"/>
</dbReference>
<evidence type="ECO:0000313" key="1">
    <source>
        <dbReference type="EMBL" id="WFP22936.1"/>
    </source>
</evidence>
<dbReference type="RefSeq" id="WP_165630045.1">
    <property type="nucleotide sequence ID" value="NZ_CBDRND010000035.1"/>
</dbReference>
<protein>
    <submittedName>
        <fullName evidence="1">HEAT repeat domain-containing protein</fullName>
    </submittedName>
</protein>
<organism evidence="1 2">
    <name type="scientific">Gordonia hongkongensis</name>
    <dbReference type="NCBI Taxonomy" id="1701090"/>
    <lineage>
        <taxon>Bacteria</taxon>
        <taxon>Bacillati</taxon>
        <taxon>Actinomycetota</taxon>
        <taxon>Actinomycetes</taxon>
        <taxon>Mycobacteriales</taxon>
        <taxon>Gordoniaceae</taxon>
        <taxon>Gordonia</taxon>
    </lineage>
</organism>
<reference evidence="1" key="1">
    <citation type="submission" date="2023-04" db="EMBL/GenBank/DDBJ databases">
        <title>Complete genome sequence of a phthalic acid esters degrading bacterial strain.</title>
        <authorList>
            <person name="Weng L."/>
            <person name="Jia Y."/>
            <person name="Ren L."/>
        </authorList>
    </citation>
    <scope>NUCLEOTIDE SEQUENCE</scope>
    <source>
        <strain evidence="1">RL-LY01</strain>
    </source>
</reference>
<dbReference type="EMBL" id="CP121270">
    <property type="protein sequence ID" value="WFP22936.1"/>
    <property type="molecule type" value="Genomic_DNA"/>
</dbReference>
<proteinExistence type="predicted"/>
<evidence type="ECO:0000313" key="2">
    <source>
        <dbReference type="Proteomes" id="UP001213504"/>
    </source>
</evidence>
<dbReference type="Proteomes" id="UP001213504">
    <property type="component" value="Chromosome"/>
</dbReference>
<gene>
    <name evidence="1" type="ORF">P9A14_12005</name>
</gene>
<sequence>MITSLSEYESLLNSDDLEDRHRVARDSAPAEVWLRIISEVPEYRAFVVQNKTLPLDVLRILAQDVDRDVRFTVAMRRAAAKDETIAGLLASDSDAGVRAALAKNPKLDQTVLQQLARDEDEWVRECAQDSLAQRAQSS</sequence>
<accession>A0AAX3T1Z0</accession>
<dbReference type="AlphaFoldDB" id="A0AAX3T1Z0"/>
<dbReference type="InterPro" id="IPR016024">
    <property type="entry name" value="ARM-type_fold"/>
</dbReference>
<name>A0AAX3T1Z0_9ACTN</name>
<dbReference type="InterPro" id="IPR011989">
    <property type="entry name" value="ARM-like"/>
</dbReference>